<protein>
    <submittedName>
        <fullName evidence="1">Uncharacterized protein</fullName>
    </submittedName>
</protein>
<accession>A0ABU1JAJ0</accession>
<proteinExistence type="predicted"/>
<dbReference type="Proteomes" id="UP001185069">
    <property type="component" value="Unassembled WGS sequence"/>
</dbReference>
<reference evidence="1 2" key="1">
    <citation type="submission" date="2023-07" db="EMBL/GenBank/DDBJ databases">
        <title>Sequencing the genomes of 1000 actinobacteria strains.</title>
        <authorList>
            <person name="Klenk H.-P."/>
        </authorList>
    </citation>
    <scope>NUCLEOTIDE SEQUENCE [LARGE SCALE GENOMIC DNA]</scope>
    <source>
        <strain evidence="1 2">DSM 14555</strain>
    </source>
</reference>
<gene>
    <name evidence="1" type="ORF">JOE69_001671</name>
</gene>
<dbReference type="EMBL" id="JAVDQF010000001">
    <property type="protein sequence ID" value="MDR6269433.1"/>
    <property type="molecule type" value="Genomic_DNA"/>
</dbReference>
<organism evidence="1 2">
    <name type="scientific">Arthrobacter russicus</name>
    <dbReference type="NCBI Taxonomy" id="172040"/>
    <lineage>
        <taxon>Bacteria</taxon>
        <taxon>Bacillati</taxon>
        <taxon>Actinomycetota</taxon>
        <taxon>Actinomycetes</taxon>
        <taxon>Micrococcales</taxon>
        <taxon>Micrococcaceae</taxon>
        <taxon>Arthrobacter</taxon>
    </lineage>
</organism>
<sequence>MPRWNGSVKVATSCGASCTPVLFTIRVTESVSTAVLTSTVPCSGILCTIALCTRFVANCNKSVGEPVVGVISPVVVTVTPCFSASACSVSVASSAMSDKSTGSRVNDCCSARLSRSNASVSSIARVLTYCSRSSSSDLSCPGPLRATSRSVWVIANGVRSSC</sequence>
<comment type="caution">
    <text evidence="1">The sequence shown here is derived from an EMBL/GenBank/DDBJ whole genome shotgun (WGS) entry which is preliminary data.</text>
</comment>
<name>A0ABU1JAJ0_9MICC</name>
<keyword evidence="2" id="KW-1185">Reference proteome</keyword>
<evidence type="ECO:0000313" key="1">
    <source>
        <dbReference type="EMBL" id="MDR6269433.1"/>
    </source>
</evidence>
<evidence type="ECO:0000313" key="2">
    <source>
        <dbReference type="Proteomes" id="UP001185069"/>
    </source>
</evidence>